<evidence type="ECO:0000256" key="3">
    <source>
        <dbReference type="ARBA" id="ARBA00023157"/>
    </source>
</evidence>
<dbReference type="PROSITE" id="PS01009">
    <property type="entry name" value="CRISP_1"/>
    <property type="match status" value="1"/>
</dbReference>
<sequence>AGCVNTCSSSITYREKKLSTMTNYQKVYKYRVVAPTVHNSSSFPLDSILRKMAGIIYLFVVALALSSVDADSYCQLNNCKGRPHTLCLYPSPKPANQCVAYKSASLTEEEKNEIRLLHNKLRNRVASGRETRGINGPQPAGYIPPLEWDEELAEIAQRWANQCTDGHDQCRNVERFPVGQNVGRKGWSNGYNAKVSEIVQAWYDEVENFDSQVVPSFRSSKKLTGHYTQLVWGETTRIGCGLMRYKRGAMFTVHLVCNYGPAGNWLDEPIYQTR</sequence>
<accession>A0A0C9PSL8</accession>
<dbReference type="PANTHER" id="PTHR10334">
    <property type="entry name" value="CYSTEINE-RICH SECRETORY PROTEIN-RELATED"/>
    <property type="match status" value="1"/>
</dbReference>
<keyword evidence="3" id="KW-1015">Disulfide bond</keyword>
<feature type="non-terminal residue" evidence="5">
    <location>
        <position position="1"/>
    </location>
</feature>
<dbReference type="EMBL" id="GBYB01004333">
    <property type="protein sequence ID" value="JAG74100.1"/>
    <property type="molecule type" value="Transcribed_RNA"/>
</dbReference>
<dbReference type="InterPro" id="IPR035940">
    <property type="entry name" value="CAP_sf"/>
</dbReference>
<dbReference type="SMART" id="SM00198">
    <property type="entry name" value="SCP"/>
    <property type="match status" value="1"/>
</dbReference>
<dbReference type="AlphaFoldDB" id="A0A0C9PSL8"/>
<dbReference type="SUPFAM" id="SSF55797">
    <property type="entry name" value="PR-1-like"/>
    <property type="match status" value="1"/>
</dbReference>
<dbReference type="PRINTS" id="PR00838">
    <property type="entry name" value="V5ALLERGEN"/>
</dbReference>
<evidence type="ECO:0000259" key="4">
    <source>
        <dbReference type="SMART" id="SM00198"/>
    </source>
</evidence>
<feature type="domain" description="SCP" evidence="4">
    <location>
        <begin position="109"/>
        <end position="267"/>
    </location>
</feature>
<dbReference type="GO" id="GO:0005576">
    <property type="term" value="C:extracellular region"/>
    <property type="evidence" value="ECO:0007669"/>
    <property type="project" value="UniProtKB-SubCell"/>
</dbReference>
<dbReference type="PROSITE" id="PS01010">
    <property type="entry name" value="CRISP_2"/>
    <property type="match status" value="1"/>
</dbReference>
<organism evidence="5">
    <name type="scientific">Fopius arisanus</name>
    <dbReference type="NCBI Taxonomy" id="64838"/>
    <lineage>
        <taxon>Eukaryota</taxon>
        <taxon>Metazoa</taxon>
        <taxon>Ecdysozoa</taxon>
        <taxon>Arthropoda</taxon>
        <taxon>Hexapoda</taxon>
        <taxon>Insecta</taxon>
        <taxon>Pterygota</taxon>
        <taxon>Neoptera</taxon>
        <taxon>Endopterygota</taxon>
        <taxon>Hymenoptera</taxon>
        <taxon>Apocrita</taxon>
        <taxon>Ichneumonoidea</taxon>
        <taxon>Braconidae</taxon>
        <taxon>Opiinae</taxon>
        <taxon>Fopius</taxon>
    </lineage>
</organism>
<dbReference type="InterPro" id="IPR014044">
    <property type="entry name" value="CAP_dom"/>
</dbReference>
<name>A0A0C9PSL8_9HYME</name>
<dbReference type="CDD" id="cd05380">
    <property type="entry name" value="CAP_euk"/>
    <property type="match status" value="1"/>
</dbReference>
<gene>
    <name evidence="5" type="primary">VA3_0</name>
    <name evidence="5" type="ORF">g.6432</name>
</gene>
<dbReference type="InterPro" id="IPR018244">
    <property type="entry name" value="Allrgn_V5/Tpx1_CS"/>
</dbReference>
<dbReference type="InterPro" id="IPR002413">
    <property type="entry name" value="V5_allergen-like"/>
</dbReference>
<proteinExistence type="predicted"/>
<dbReference type="PRINTS" id="PR00837">
    <property type="entry name" value="V5TPXLIKE"/>
</dbReference>
<dbReference type="Gene3D" id="3.40.33.10">
    <property type="entry name" value="CAP"/>
    <property type="match status" value="1"/>
</dbReference>
<evidence type="ECO:0000256" key="1">
    <source>
        <dbReference type="ARBA" id="ARBA00004613"/>
    </source>
</evidence>
<dbReference type="Pfam" id="PF00188">
    <property type="entry name" value="CAP"/>
    <property type="match status" value="1"/>
</dbReference>
<keyword evidence="2" id="KW-0964">Secreted</keyword>
<evidence type="ECO:0000313" key="5">
    <source>
        <dbReference type="EMBL" id="JAG74100.1"/>
    </source>
</evidence>
<dbReference type="InterPro" id="IPR001283">
    <property type="entry name" value="CRISP-related"/>
</dbReference>
<comment type="subcellular location">
    <subcellularLocation>
        <location evidence="1">Secreted</location>
    </subcellularLocation>
</comment>
<evidence type="ECO:0000256" key="2">
    <source>
        <dbReference type="ARBA" id="ARBA00022525"/>
    </source>
</evidence>
<reference evidence="5" key="1">
    <citation type="submission" date="2015-01" db="EMBL/GenBank/DDBJ databases">
        <title>Transcriptome Assembly of Fopius arisanus.</title>
        <authorList>
            <person name="Geib S."/>
        </authorList>
    </citation>
    <scope>NUCLEOTIDE SEQUENCE</scope>
</reference>
<protein>
    <submittedName>
        <fullName evidence="5">VA3_0 protein</fullName>
    </submittedName>
</protein>